<comment type="caution">
    <text evidence="3">The sequence shown here is derived from an EMBL/GenBank/DDBJ whole genome shotgun (WGS) entry which is preliminary data.</text>
</comment>
<proteinExistence type="predicted"/>
<dbReference type="EMBL" id="AAVL02000037">
    <property type="protein sequence ID" value="EDM50495.1"/>
    <property type="molecule type" value="Genomic_DNA"/>
</dbReference>
<feature type="domain" description="PRD" evidence="2">
    <location>
        <begin position="172"/>
        <end position="277"/>
    </location>
</feature>
<evidence type="ECO:0000256" key="1">
    <source>
        <dbReference type="ARBA" id="ARBA00022737"/>
    </source>
</evidence>
<dbReference type="Proteomes" id="UP000006000">
    <property type="component" value="Unassembled WGS sequence"/>
</dbReference>
<evidence type="ECO:0000313" key="3">
    <source>
        <dbReference type="EMBL" id="EDM50495.1"/>
    </source>
</evidence>
<dbReference type="OrthoDB" id="9813552at2"/>
<evidence type="ECO:0000259" key="2">
    <source>
        <dbReference type="PROSITE" id="PS51372"/>
    </source>
</evidence>
<dbReference type="Gene3D" id="1.10.1790.10">
    <property type="entry name" value="PRD domain"/>
    <property type="match status" value="2"/>
</dbReference>
<dbReference type="STRING" id="411463.EUBVEN_02447"/>
<dbReference type="SUPFAM" id="SSF63520">
    <property type="entry name" value="PTS-regulatory domain, PRD"/>
    <property type="match status" value="2"/>
</dbReference>
<dbReference type="AlphaFoldDB" id="A5Z9Q1"/>
<gene>
    <name evidence="3" type="primary">sacY</name>
    <name evidence="3" type="ORF">EUBVEN_02447</name>
</gene>
<dbReference type="eggNOG" id="COG3711">
    <property type="taxonomic scope" value="Bacteria"/>
</dbReference>
<dbReference type="GO" id="GO:0006355">
    <property type="term" value="P:regulation of DNA-templated transcription"/>
    <property type="evidence" value="ECO:0007669"/>
    <property type="project" value="InterPro"/>
</dbReference>
<dbReference type="InterPro" id="IPR036650">
    <property type="entry name" value="CAT_RNA-bd_dom_sf"/>
</dbReference>
<dbReference type="InterPro" id="IPR036634">
    <property type="entry name" value="PRD_sf"/>
</dbReference>
<dbReference type="HOGENOM" id="CLU_078802_0_0_9"/>
<sequence>MYRVKKALNHNAVVAIDAEKCQEFLILGKGIGFGKKVTEYVEPRAEDTVYSMKECTERGEAEDIVNEVSPVCLEIADAVLNKAEEEFGNIDRRILFPLADHIEFAVKRIKNNEQISNPLTADIRVLFHSEYKVAEGIKPLLLEKMGIEIDEHEVGYIALHIHSAIDTENVSQSMIIAQGVRECISMVEAETGRKINVLSISYNRLMNHIKYMIARALKGEKIKLNLNDYMENKFPQEFQMAITICDNISHLLKLSFDESEIGYLAMHIQRVTSGELD</sequence>
<dbReference type="Gene3D" id="2.30.24.10">
    <property type="entry name" value="CAT RNA-binding domain"/>
    <property type="match status" value="1"/>
</dbReference>
<dbReference type="Pfam" id="PF03123">
    <property type="entry name" value="CAT_RBD"/>
    <property type="match status" value="1"/>
</dbReference>
<dbReference type="GO" id="GO:0003723">
    <property type="term" value="F:RNA binding"/>
    <property type="evidence" value="ECO:0007669"/>
    <property type="project" value="InterPro"/>
</dbReference>
<organism evidence="3 4">
    <name type="scientific">Eubacterium ventriosum ATCC 27560</name>
    <dbReference type="NCBI Taxonomy" id="411463"/>
    <lineage>
        <taxon>Bacteria</taxon>
        <taxon>Bacillati</taxon>
        <taxon>Bacillota</taxon>
        <taxon>Clostridia</taxon>
        <taxon>Eubacteriales</taxon>
        <taxon>Eubacteriaceae</taxon>
        <taxon>Eubacterium</taxon>
    </lineage>
</organism>
<accession>A5Z9Q1</accession>
<feature type="domain" description="PRD" evidence="2">
    <location>
        <begin position="67"/>
        <end position="171"/>
    </location>
</feature>
<evidence type="ECO:0000313" key="4">
    <source>
        <dbReference type="Proteomes" id="UP000006000"/>
    </source>
</evidence>
<dbReference type="Pfam" id="PF00874">
    <property type="entry name" value="PRD"/>
    <property type="match status" value="2"/>
</dbReference>
<dbReference type="PANTHER" id="PTHR30185:SF15">
    <property type="entry name" value="CRYPTIC BETA-GLUCOSIDE BGL OPERON ANTITERMINATOR"/>
    <property type="match status" value="1"/>
</dbReference>
<dbReference type="InterPro" id="IPR050661">
    <property type="entry name" value="BglG_antiterminators"/>
</dbReference>
<reference evidence="3 4" key="2">
    <citation type="submission" date="2007-04" db="EMBL/GenBank/DDBJ databases">
        <title>Draft genome sequence of Eubacterium ventriosum (ATCC 27560).</title>
        <authorList>
            <person name="Sudarsanam P."/>
            <person name="Ley R."/>
            <person name="Guruge J."/>
            <person name="Turnbaugh P.J."/>
            <person name="Mahowald M."/>
            <person name="Liep D."/>
            <person name="Gordon J."/>
        </authorList>
    </citation>
    <scope>NUCLEOTIDE SEQUENCE [LARGE SCALE GENOMIC DNA]</scope>
    <source>
        <strain evidence="3 4">ATCC 27560</strain>
    </source>
</reference>
<dbReference type="PANTHER" id="PTHR30185">
    <property type="entry name" value="CRYPTIC BETA-GLUCOSIDE BGL OPERON ANTITERMINATOR"/>
    <property type="match status" value="1"/>
</dbReference>
<dbReference type="SMART" id="SM01061">
    <property type="entry name" value="CAT_RBD"/>
    <property type="match status" value="1"/>
</dbReference>
<dbReference type="RefSeq" id="WP_005363951.1">
    <property type="nucleotide sequence ID" value="NZ_DS264286.1"/>
</dbReference>
<dbReference type="SUPFAM" id="SSF50151">
    <property type="entry name" value="SacY-like RNA-binding domain"/>
    <property type="match status" value="1"/>
</dbReference>
<dbReference type="InterPro" id="IPR004341">
    <property type="entry name" value="CAT_RNA-bd_dom"/>
</dbReference>
<keyword evidence="1" id="KW-0677">Repeat</keyword>
<protein>
    <submittedName>
        <fullName evidence="3">Levansucrase and sucrase synthesis operon antiterminator</fullName>
    </submittedName>
</protein>
<name>A5Z9Q1_9FIRM</name>
<reference evidence="3 4" key="1">
    <citation type="submission" date="2007-03" db="EMBL/GenBank/DDBJ databases">
        <authorList>
            <person name="Fulton L."/>
            <person name="Clifton S."/>
            <person name="Fulton B."/>
            <person name="Xu J."/>
            <person name="Minx P."/>
            <person name="Pepin K.H."/>
            <person name="Johnson M."/>
            <person name="Thiruvilangam P."/>
            <person name="Bhonagiri V."/>
            <person name="Nash W.E."/>
            <person name="Mardis E.R."/>
            <person name="Wilson R.K."/>
        </authorList>
    </citation>
    <scope>NUCLEOTIDE SEQUENCE [LARGE SCALE GENOMIC DNA]</scope>
    <source>
        <strain evidence="3 4">ATCC 27560</strain>
    </source>
</reference>
<dbReference type="PROSITE" id="PS51372">
    <property type="entry name" value="PRD_2"/>
    <property type="match status" value="2"/>
</dbReference>
<dbReference type="InterPro" id="IPR011608">
    <property type="entry name" value="PRD"/>
</dbReference>